<proteinExistence type="predicted"/>
<sequence>MHTEEKVPLANFLQLLSSNGVPMSKALAIAGKVYKEHNTPAALAGLTDATLLLKGVDSKHDRKLVLAALWKAGYTSKGAPRKMSPLLSTPKPSISTGTHAVESNSTHRKRKRSNFSEEYLPDGPPDSELLTASVSFDFNEIFDEETLKTKCVVINRAPVMMAWAMVVAEHMHFLKEEALSIASVYTEMNAISKGVSLGIYDKGNFRNTDAQPGGSQPYVELMGRRPLYCTQTGQWRALNNGNPVAPLEPFSYIARSFRQTAPHFVGALRLLANSYSPQELNVKAWNLYAEFRPQVNEWGKQSEVQCKTILGLRKQISEHNQEEFESVPANTPAEAGSSISCSEPNPKKPRSLTVEEYEALLDQDTTFDNIDLDL</sequence>
<name>A0A9P5ZC06_9AGAR</name>
<evidence type="ECO:0000313" key="2">
    <source>
        <dbReference type="EMBL" id="KAF9485283.1"/>
    </source>
</evidence>
<reference evidence="2" key="1">
    <citation type="submission" date="2020-11" db="EMBL/GenBank/DDBJ databases">
        <authorList>
            <consortium name="DOE Joint Genome Institute"/>
            <person name="Ahrendt S."/>
            <person name="Riley R."/>
            <person name="Andreopoulos W."/>
            <person name="Labutti K."/>
            <person name="Pangilinan J."/>
            <person name="Ruiz-Duenas F.J."/>
            <person name="Barrasa J.M."/>
            <person name="Sanchez-Garcia M."/>
            <person name="Camarero S."/>
            <person name="Miyauchi S."/>
            <person name="Serrano A."/>
            <person name="Linde D."/>
            <person name="Babiker R."/>
            <person name="Drula E."/>
            <person name="Ayuso-Fernandez I."/>
            <person name="Pacheco R."/>
            <person name="Padilla G."/>
            <person name="Ferreira P."/>
            <person name="Barriuso J."/>
            <person name="Kellner H."/>
            <person name="Castanera R."/>
            <person name="Alfaro M."/>
            <person name="Ramirez L."/>
            <person name="Pisabarro A.G."/>
            <person name="Kuo A."/>
            <person name="Tritt A."/>
            <person name="Lipzen A."/>
            <person name="He G."/>
            <person name="Yan M."/>
            <person name="Ng V."/>
            <person name="Cullen D."/>
            <person name="Martin F."/>
            <person name="Rosso M.-N."/>
            <person name="Henrissat B."/>
            <person name="Hibbett D."/>
            <person name="Martinez A.T."/>
            <person name="Grigoriev I.V."/>
        </authorList>
    </citation>
    <scope>NUCLEOTIDE SEQUENCE</scope>
    <source>
        <strain evidence="2">CIRM-BRFM 674</strain>
    </source>
</reference>
<accession>A0A9P5ZC06</accession>
<keyword evidence="3" id="KW-1185">Reference proteome</keyword>
<dbReference type="OrthoDB" id="514070at2759"/>
<organism evidence="2 3">
    <name type="scientific">Pholiota conissans</name>
    <dbReference type="NCBI Taxonomy" id="109636"/>
    <lineage>
        <taxon>Eukaryota</taxon>
        <taxon>Fungi</taxon>
        <taxon>Dikarya</taxon>
        <taxon>Basidiomycota</taxon>
        <taxon>Agaricomycotina</taxon>
        <taxon>Agaricomycetes</taxon>
        <taxon>Agaricomycetidae</taxon>
        <taxon>Agaricales</taxon>
        <taxon>Agaricineae</taxon>
        <taxon>Strophariaceae</taxon>
        <taxon>Pholiota</taxon>
    </lineage>
</organism>
<gene>
    <name evidence="2" type="ORF">BDN70DRAFT_903119</name>
</gene>
<dbReference type="Proteomes" id="UP000807469">
    <property type="component" value="Unassembled WGS sequence"/>
</dbReference>
<protein>
    <submittedName>
        <fullName evidence="2">Uncharacterized protein</fullName>
    </submittedName>
</protein>
<dbReference type="AlphaFoldDB" id="A0A9P5ZC06"/>
<evidence type="ECO:0000313" key="3">
    <source>
        <dbReference type="Proteomes" id="UP000807469"/>
    </source>
</evidence>
<feature type="compositionally biased region" description="Polar residues" evidence="1">
    <location>
        <begin position="86"/>
        <end position="104"/>
    </location>
</feature>
<feature type="region of interest" description="Disordered" evidence="1">
    <location>
        <begin position="79"/>
        <end position="126"/>
    </location>
</feature>
<evidence type="ECO:0000256" key="1">
    <source>
        <dbReference type="SAM" id="MobiDB-lite"/>
    </source>
</evidence>
<feature type="region of interest" description="Disordered" evidence="1">
    <location>
        <begin position="321"/>
        <end position="352"/>
    </location>
</feature>
<comment type="caution">
    <text evidence="2">The sequence shown here is derived from an EMBL/GenBank/DDBJ whole genome shotgun (WGS) entry which is preliminary data.</text>
</comment>
<dbReference type="EMBL" id="MU155136">
    <property type="protein sequence ID" value="KAF9485283.1"/>
    <property type="molecule type" value="Genomic_DNA"/>
</dbReference>